<evidence type="ECO:0000313" key="5">
    <source>
        <dbReference type="Proteomes" id="UP000270924"/>
    </source>
</evidence>
<dbReference type="OMA" id="VENDHNG"/>
<keyword evidence="5" id="KW-1185">Reference proteome</keyword>
<dbReference type="Pfam" id="PF01391">
    <property type="entry name" value="Collagen"/>
    <property type="match status" value="1"/>
</dbReference>
<dbReference type="AlphaFoldDB" id="A0A3P7EVR5"/>
<dbReference type="InParanoid" id="A0A3P7EVR5"/>
<evidence type="ECO:0000313" key="4">
    <source>
        <dbReference type="EMBL" id="VDM20704.1"/>
    </source>
</evidence>
<dbReference type="OrthoDB" id="5983381at2759"/>
<keyword evidence="3" id="KW-0472">Membrane</keyword>
<evidence type="ECO:0000256" key="1">
    <source>
        <dbReference type="ARBA" id="ARBA00022737"/>
    </source>
</evidence>
<organism evidence="4 5">
    <name type="scientific">Wuchereria bancrofti</name>
    <dbReference type="NCBI Taxonomy" id="6293"/>
    <lineage>
        <taxon>Eukaryota</taxon>
        <taxon>Metazoa</taxon>
        <taxon>Ecdysozoa</taxon>
        <taxon>Nematoda</taxon>
        <taxon>Chromadorea</taxon>
        <taxon>Rhabditida</taxon>
        <taxon>Spirurina</taxon>
        <taxon>Spiruromorpha</taxon>
        <taxon>Filarioidea</taxon>
        <taxon>Onchocercidae</taxon>
        <taxon>Wuchereria</taxon>
    </lineage>
</organism>
<sequence length="496" mass="53907">MFYGTIAGITFLISAFTILAQLILLPIFFKRTGIIRNDIEERMKLFKILADIGDTNLAGKRQELLRRKKSINTCPPPEPGPPGPPGDPGEDGEQGDDGPIGLPGKSTFELLEEIQQQCIICPQGERGPPGAPGNQGIQGPKGDRGVPGLPGLDGQDGEIGLEGAQGYNGTSGTRGPKGPDGKPATGGVGEPGPKGLPGSIGRTGPQGPRVLINNHPSLSSIYDTDHKNMRKSLSGISNAKSKQLFNKPTNIPHENIPQQFLQISPLSAIIEIPNDEEDSRNEKTRSPINASDNDDGDNDDKLLLHSANSELEDITIVDNDHNSDGTKIRINSLPSSLKYQHQLTSKIQSVNSNQENEDEISDLTHKDELYPKIEQQHIPEINENNIHQTQHLSDIANYLTENRRIAIGDTKDSKSEQIHGILHDQKVIKEDEASKISIIENERIKLTVATITTMTTTVTTATIATTSKPLITGYPDETTGSTRSRFIYVTKRPKPL</sequence>
<dbReference type="Gene3D" id="1.20.5.320">
    <property type="entry name" value="6-Phosphogluconate Dehydrogenase, domain 3"/>
    <property type="match status" value="1"/>
</dbReference>
<protein>
    <recommendedName>
        <fullName evidence="6">Col_cuticle_N domain-containing protein</fullName>
    </recommendedName>
</protein>
<feature type="region of interest" description="Disordered" evidence="2">
    <location>
        <begin position="122"/>
        <end position="210"/>
    </location>
</feature>
<dbReference type="PANTHER" id="PTHR24637">
    <property type="entry name" value="COLLAGEN"/>
    <property type="match status" value="1"/>
</dbReference>
<reference evidence="4 5" key="1">
    <citation type="submission" date="2018-11" db="EMBL/GenBank/DDBJ databases">
        <authorList>
            <consortium name="Pathogen Informatics"/>
        </authorList>
    </citation>
    <scope>NUCLEOTIDE SEQUENCE [LARGE SCALE GENOMIC DNA]</scope>
</reference>
<proteinExistence type="predicted"/>
<feature type="transmembrane region" description="Helical" evidence="3">
    <location>
        <begin position="6"/>
        <end position="29"/>
    </location>
</feature>
<feature type="compositionally biased region" description="Pro residues" evidence="2">
    <location>
        <begin position="74"/>
        <end position="87"/>
    </location>
</feature>
<accession>A0A3P7EVR5</accession>
<evidence type="ECO:0000256" key="2">
    <source>
        <dbReference type="SAM" id="MobiDB-lite"/>
    </source>
</evidence>
<dbReference type="PANTHER" id="PTHR24637:SF417">
    <property type="entry name" value="COL_CUTICLE_N DOMAIN-CONTAINING PROTEIN"/>
    <property type="match status" value="1"/>
</dbReference>
<name>A0A3P7EVR5_WUCBA</name>
<evidence type="ECO:0000256" key="3">
    <source>
        <dbReference type="SAM" id="Phobius"/>
    </source>
</evidence>
<dbReference type="Proteomes" id="UP000270924">
    <property type="component" value="Unassembled WGS sequence"/>
</dbReference>
<dbReference type="EMBL" id="UYWW01012356">
    <property type="protein sequence ID" value="VDM20704.1"/>
    <property type="molecule type" value="Genomic_DNA"/>
</dbReference>
<keyword evidence="3" id="KW-0812">Transmembrane</keyword>
<evidence type="ECO:0008006" key="6">
    <source>
        <dbReference type="Google" id="ProtNLM"/>
    </source>
</evidence>
<keyword evidence="1" id="KW-0677">Repeat</keyword>
<gene>
    <name evidence="4" type="ORF">WBA_LOCUS11465</name>
</gene>
<feature type="region of interest" description="Disordered" evidence="2">
    <location>
        <begin position="274"/>
        <end position="302"/>
    </location>
</feature>
<feature type="region of interest" description="Disordered" evidence="2">
    <location>
        <begin position="70"/>
        <end position="105"/>
    </location>
</feature>
<keyword evidence="3" id="KW-1133">Transmembrane helix</keyword>
<dbReference type="InterPro" id="IPR008160">
    <property type="entry name" value="Collagen"/>
</dbReference>